<dbReference type="InterPro" id="IPR006073">
    <property type="entry name" value="GTP-bd"/>
</dbReference>
<keyword evidence="6" id="KW-0472">Membrane</keyword>
<dbReference type="InterPro" id="IPR030388">
    <property type="entry name" value="G_ERA_dom"/>
</dbReference>
<feature type="binding site" evidence="6">
    <location>
        <begin position="60"/>
        <end position="64"/>
    </location>
    <ligand>
        <name>GTP</name>
        <dbReference type="ChEBI" id="CHEBI:37565"/>
    </ligand>
</feature>
<dbReference type="GO" id="GO:0003924">
    <property type="term" value="F:GTPase activity"/>
    <property type="evidence" value="ECO:0007669"/>
    <property type="project" value="UniProtKB-UniRule"/>
</dbReference>
<dbReference type="NCBIfam" id="TIGR00436">
    <property type="entry name" value="era"/>
    <property type="match status" value="1"/>
</dbReference>
<dbReference type="InterPro" id="IPR015946">
    <property type="entry name" value="KH_dom-like_a/b"/>
</dbReference>
<dbReference type="EMBL" id="CP012357">
    <property type="protein sequence ID" value="AKX33947.1"/>
    <property type="molecule type" value="Genomic_DNA"/>
</dbReference>
<evidence type="ECO:0000256" key="5">
    <source>
        <dbReference type="ARBA" id="ARBA00023134"/>
    </source>
</evidence>
<proteinExistence type="inferred from homology"/>
<dbReference type="OrthoDB" id="9805918at2"/>
<dbReference type="GO" id="GO:0005829">
    <property type="term" value="C:cytosol"/>
    <property type="evidence" value="ECO:0007669"/>
    <property type="project" value="TreeGrafter"/>
</dbReference>
<comment type="function">
    <text evidence="6">An essential GTPase that binds both GDP and GTP, with rapid nucleotide exchange. Plays a role in 16S rRNA processing and 30S ribosomal subunit biogenesis and possibly also in cell cycle regulation and energy metabolism.</text>
</comment>
<dbReference type="FunFam" id="3.40.50.300:FF:000094">
    <property type="entry name" value="GTPase Era"/>
    <property type="match status" value="1"/>
</dbReference>
<evidence type="ECO:0000256" key="8">
    <source>
        <dbReference type="RuleBase" id="RU003761"/>
    </source>
</evidence>
<dbReference type="PANTHER" id="PTHR42698:SF1">
    <property type="entry name" value="GTPASE ERA, MITOCHONDRIAL"/>
    <property type="match status" value="1"/>
</dbReference>
<evidence type="ECO:0000256" key="6">
    <source>
        <dbReference type="HAMAP-Rule" id="MF_00367"/>
    </source>
</evidence>
<dbReference type="InterPro" id="IPR005662">
    <property type="entry name" value="GTPase_Era-like"/>
</dbReference>
<organism evidence="11 12">
    <name type="scientific">Spiroplasma litorale</name>
    <dbReference type="NCBI Taxonomy" id="216942"/>
    <lineage>
        <taxon>Bacteria</taxon>
        <taxon>Bacillati</taxon>
        <taxon>Mycoplasmatota</taxon>
        <taxon>Mollicutes</taxon>
        <taxon>Entomoplasmatales</taxon>
        <taxon>Spiroplasmataceae</taxon>
        <taxon>Spiroplasma</taxon>
    </lineage>
</organism>
<dbReference type="PATRIC" id="fig|216942.3.peg.295"/>
<dbReference type="InterPro" id="IPR004044">
    <property type="entry name" value="KH_dom_type_2"/>
</dbReference>
<dbReference type="STRING" id="216942.SLITO_v1c02920"/>
<feature type="region of interest" description="G3" evidence="7">
    <location>
        <begin position="60"/>
        <end position="63"/>
    </location>
</feature>
<keyword evidence="3 6" id="KW-0547">Nucleotide-binding</keyword>
<comment type="similarity">
    <text evidence="1 6 7 8">Belongs to the TRAFAC class TrmE-Era-EngA-EngB-Septin-like GTPase superfamily. Era GTPase family.</text>
</comment>
<feature type="region of interest" description="G5" evidence="7">
    <location>
        <begin position="152"/>
        <end position="154"/>
    </location>
</feature>
<keyword evidence="5 6" id="KW-0342">GTP-binding</keyword>
<dbReference type="HAMAP" id="MF_00367">
    <property type="entry name" value="GTPase_Era"/>
    <property type="match status" value="1"/>
</dbReference>
<dbReference type="RefSeq" id="WP_075058042.1">
    <property type="nucleotide sequence ID" value="NZ_CP012357.1"/>
</dbReference>
<evidence type="ECO:0000313" key="11">
    <source>
        <dbReference type="EMBL" id="AKX33947.1"/>
    </source>
</evidence>
<dbReference type="Pfam" id="PF01926">
    <property type="entry name" value="MMR_HSR1"/>
    <property type="match status" value="1"/>
</dbReference>
<feature type="domain" description="Era-type G" evidence="10">
    <location>
        <begin position="5"/>
        <end position="173"/>
    </location>
</feature>
<evidence type="ECO:0000256" key="7">
    <source>
        <dbReference type="PROSITE-ProRule" id="PRU01050"/>
    </source>
</evidence>
<dbReference type="InterPro" id="IPR005225">
    <property type="entry name" value="Small_GTP-bd"/>
</dbReference>
<protein>
    <recommendedName>
        <fullName evidence="2 6">GTPase Era</fullName>
    </recommendedName>
</protein>
<dbReference type="PROSITE" id="PS51713">
    <property type="entry name" value="G_ERA"/>
    <property type="match status" value="1"/>
</dbReference>
<comment type="subcellular location">
    <subcellularLocation>
        <location evidence="6">Cytoplasm</location>
    </subcellularLocation>
    <subcellularLocation>
        <location evidence="6">Cell membrane</location>
        <topology evidence="6">Peripheral membrane protein</topology>
    </subcellularLocation>
</comment>
<feature type="region of interest" description="G1" evidence="7">
    <location>
        <begin position="13"/>
        <end position="20"/>
    </location>
</feature>
<dbReference type="SUPFAM" id="SSF54814">
    <property type="entry name" value="Prokaryotic type KH domain (KH-domain type II)"/>
    <property type="match status" value="1"/>
</dbReference>
<evidence type="ECO:0000256" key="3">
    <source>
        <dbReference type="ARBA" id="ARBA00022741"/>
    </source>
</evidence>
<dbReference type="KEGG" id="sll:SLITO_v1c02920"/>
<dbReference type="GO" id="GO:0000028">
    <property type="term" value="P:ribosomal small subunit assembly"/>
    <property type="evidence" value="ECO:0007669"/>
    <property type="project" value="TreeGrafter"/>
</dbReference>
<dbReference type="Gene3D" id="3.40.50.300">
    <property type="entry name" value="P-loop containing nucleotide triphosphate hydrolases"/>
    <property type="match status" value="1"/>
</dbReference>
<dbReference type="NCBIfam" id="TIGR00231">
    <property type="entry name" value="small_GTP"/>
    <property type="match status" value="1"/>
</dbReference>
<feature type="binding site" evidence="6">
    <location>
        <begin position="13"/>
        <end position="20"/>
    </location>
    <ligand>
        <name>GTP</name>
        <dbReference type="ChEBI" id="CHEBI:37565"/>
    </ligand>
</feature>
<dbReference type="CDD" id="cd04163">
    <property type="entry name" value="Era"/>
    <property type="match status" value="1"/>
</dbReference>
<comment type="subunit">
    <text evidence="6">Monomer.</text>
</comment>
<keyword evidence="6" id="KW-1003">Cell membrane</keyword>
<keyword evidence="4 6" id="KW-0694">RNA-binding</keyword>
<dbReference type="GO" id="GO:0070181">
    <property type="term" value="F:small ribosomal subunit rRNA binding"/>
    <property type="evidence" value="ECO:0007669"/>
    <property type="project" value="UniProtKB-UniRule"/>
</dbReference>
<dbReference type="NCBIfam" id="NF000908">
    <property type="entry name" value="PRK00089.1"/>
    <property type="match status" value="1"/>
</dbReference>
<dbReference type="FunFam" id="3.30.300.20:FF:000003">
    <property type="entry name" value="GTPase Era"/>
    <property type="match status" value="1"/>
</dbReference>
<dbReference type="Gene3D" id="3.30.300.20">
    <property type="match status" value="1"/>
</dbReference>
<dbReference type="InterPro" id="IPR009019">
    <property type="entry name" value="KH_sf_prok-type"/>
</dbReference>
<evidence type="ECO:0000259" key="10">
    <source>
        <dbReference type="PROSITE" id="PS51713"/>
    </source>
</evidence>
<sequence>MENFKSGFISIVGRPNVGKSTLLNTILGKKISIVTNKAQTTRNKINGILTKDDFQAVFLDTPGIHTPKHELGKFMNKVALSSVKGVDVILFLAPADEVIGENDKFILKNLAKVEAPVFLVITKTDLVSKDQLDLKIRSWKQENFNFKEVILISNNNFDSISNLLSIIKNELPSTGIKYYPNDDITDQPERFLIREIIREELLLQTDKEVPFSIAILIDKLEEDKRIIRILATIYCERKSQKPIIIGNKGSRIKNIGIESRKKIEELFGKQVYLELFVKIKENWRSSPSLIKQLGYDKDTY</sequence>
<dbReference type="PANTHER" id="PTHR42698">
    <property type="entry name" value="GTPASE ERA"/>
    <property type="match status" value="1"/>
</dbReference>
<dbReference type="GO" id="GO:0005886">
    <property type="term" value="C:plasma membrane"/>
    <property type="evidence" value="ECO:0007669"/>
    <property type="project" value="UniProtKB-SubCell"/>
</dbReference>
<keyword evidence="6" id="KW-0690">Ribosome biogenesis</keyword>
<keyword evidence="6" id="KW-0699">rRNA-binding</keyword>
<dbReference type="GO" id="GO:0005525">
    <property type="term" value="F:GTP binding"/>
    <property type="evidence" value="ECO:0007669"/>
    <property type="project" value="UniProtKB-UniRule"/>
</dbReference>
<reference evidence="11 12" key="1">
    <citation type="journal article" date="2015" name="Genome Announc.">
        <title>Complete Genome Sequence of Spiroplasma litorale TN-1T (DSM 21781), a Bacterium Isolated from a Green-Eyed Horsefly (Tabanus nigrovittatus).</title>
        <authorList>
            <person name="Lo W.S."/>
            <person name="Lai Y.C."/>
            <person name="Lien Y.W."/>
            <person name="Wang T.H."/>
            <person name="Kuo C.H."/>
        </authorList>
    </citation>
    <scope>NUCLEOTIDE SEQUENCE [LARGE SCALE GENOMIC DNA]</scope>
    <source>
        <strain evidence="11 12">TN-1</strain>
    </source>
</reference>
<accession>A0A0K1W1H8</accession>
<dbReference type="GO" id="GO:0043024">
    <property type="term" value="F:ribosomal small subunit binding"/>
    <property type="evidence" value="ECO:0007669"/>
    <property type="project" value="TreeGrafter"/>
</dbReference>
<dbReference type="SUPFAM" id="SSF52540">
    <property type="entry name" value="P-loop containing nucleoside triphosphate hydrolases"/>
    <property type="match status" value="1"/>
</dbReference>
<evidence type="ECO:0000313" key="12">
    <source>
        <dbReference type="Proteomes" id="UP000067476"/>
    </source>
</evidence>
<dbReference type="CDD" id="cd22534">
    <property type="entry name" value="KH-II_Era"/>
    <property type="match status" value="1"/>
</dbReference>
<evidence type="ECO:0000256" key="4">
    <source>
        <dbReference type="ARBA" id="ARBA00022884"/>
    </source>
</evidence>
<evidence type="ECO:0000256" key="1">
    <source>
        <dbReference type="ARBA" id="ARBA00007921"/>
    </source>
</evidence>
<gene>
    <name evidence="6 11" type="primary">era</name>
    <name evidence="11" type="ORF">SLITO_v1c02920</name>
</gene>
<dbReference type="InterPro" id="IPR027417">
    <property type="entry name" value="P-loop_NTPase"/>
</dbReference>
<keyword evidence="12" id="KW-1185">Reference proteome</keyword>
<feature type="region of interest" description="G4" evidence="7">
    <location>
        <begin position="122"/>
        <end position="125"/>
    </location>
</feature>
<dbReference type="PRINTS" id="PR00326">
    <property type="entry name" value="GTP1OBG"/>
</dbReference>
<dbReference type="AlphaFoldDB" id="A0A0K1W1H8"/>
<dbReference type="PROSITE" id="PS50823">
    <property type="entry name" value="KH_TYPE_2"/>
    <property type="match status" value="1"/>
</dbReference>
<evidence type="ECO:0000259" key="9">
    <source>
        <dbReference type="PROSITE" id="PS50823"/>
    </source>
</evidence>
<dbReference type="Pfam" id="PF07650">
    <property type="entry name" value="KH_2"/>
    <property type="match status" value="1"/>
</dbReference>
<feature type="domain" description="KH type-2" evidence="9">
    <location>
        <begin position="193"/>
        <end position="281"/>
    </location>
</feature>
<feature type="binding site" evidence="6">
    <location>
        <begin position="122"/>
        <end position="125"/>
    </location>
    <ligand>
        <name>GTP</name>
        <dbReference type="ChEBI" id="CHEBI:37565"/>
    </ligand>
</feature>
<evidence type="ECO:0000256" key="2">
    <source>
        <dbReference type="ARBA" id="ARBA00020484"/>
    </source>
</evidence>
<keyword evidence="6" id="KW-0963">Cytoplasm</keyword>
<name>A0A0K1W1H8_9MOLU</name>
<dbReference type="Proteomes" id="UP000067476">
    <property type="component" value="Chromosome"/>
</dbReference>
<feature type="region of interest" description="G2" evidence="7">
    <location>
        <begin position="39"/>
        <end position="43"/>
    </location>
</feature>